<proteinExistence type="predicted"/>
<evidence type="ECO:0000313" key="3">
    <source>
        <dbReference type="EMBL" id="GAA5190487.1"/>
    </source>
</evidence>
<feature type="chain" id="PRO_5045078120" evidence="2">
    <location>
        <begin position="29"/>
        <end position="169"/>
    </location>
</feature>
<feature type="compositionally biased region" description="Polar residues" evidence="1">
    <location>
        <begin position="117"/>
        <end position="135"/>
    </location>
</feature>
<dbReference type="Proteomes" id="UP001500200">
    <property type="component" value="Unassembled WGS sequence"/>
</dbReference>
<dbReference type="EMBL" id="BAABKK010000005">
    <property type="protein sequence ID" value="GAA5190487.1"/>
    <property type="molecule type" value="Genomic_DNA"/>
</dbReference>
<reference evidence="4" key="1">
    <citation type="journal article" date="2019" name="Int. J. Syst. Evol. Microbiol.">
        <title>The Global Catalogue of Microorganisms (GCM) 10K type strain sequencing project: providing services to taxonomists for standard genome sequencing and annotation.</title>
        <authorList>
            <consortium name="The Broad Institute Genomics Platform"/>
            <consortium name="The Broad Institute Genome Sequencing Center for Infectious Disease"/>
            <person name="Wu L."/>
            <person name="Ma J."/>
        </authorList>
    </citation>
    <scope>NUCLEOTIDE SEQUENCE [LARGE SCALE GENOMIC DNA]</scope>
    <source>
        <strain evidence="4">JCM 18514</strain>
    </source>
</reference>
<evidence type="ECO:0000256" key="2">
    <source>
        <dbReference type="SAM" id="SignalP"/>
    </source>
</evidence>
<gene>
    <name evidence="3" type="ORF">GCM10023346_07620</name>
</gene>
<evidence type="ECO:0000313" key="4">
    <source>
        <dbReference type="Proteomes" id="UP001500200"/>
    </source>
</evidence>
<keyword evidence="2" id="KW-0732">Signal</keyword>
<keyword evidence="4" id="KW-1185">Reference proteome</keyword>
<name>A0ABP9S520_9MICC</name>
<organism evidence="3 4">
    <name type="scientific">Arthrobacter gyeryongensis</name>
    <dbReference type="NCBI Taxonomy" id="1650592"/>
    <lineage>
        <taxon>Bacteria</taxon>
        <taxon>Bacillati</taxon>
        <taxon>Actinomycetota</taxon>
        <taxon>Actinomycetes</taxon>
        <taxon>Micrococcales</taxon>
        <taxon>Micrococcaceae</taxon>
        <taxon>Arthrobacter</taxon>
    </lineage>
</organism>
<comment type="caution">
    <text evidence="3">The sequence shown here is derived from an EMBL/GenBank/DDBJ whole genome shotgun (WGS) entry which is preliminary data.</text>
</comment>
<feature type="region of interest" description="Disordered" evidence="1">
    <location>
        <begin position="29"/>
        <end position="76"/>
    </location>
</feature>
<protein>
    <submittedName>
        <fullName evidence="3">Uncharacterized protein</fullName>
    </submittedName>
</protein>
<sequence>MLTRQKISAGATALGLILVGIQPQAVFAKDHEDPAQPDLPAAGVSLATGTRPTKPSPQSPTTVIGPADEAAASAQSQQGSALAKIYLDANGHPATLPKELQHPKNLGPNGEPKGESAESTSTLPQVTAASMSKGSMTVPASRPVRLLCALGPAAVLYAHPCPDTPRFGR</sequence>
<feature type="signal peptide" evidence="2">
    <location>
        <begin position="1"/>
        <end position="28"/>
    </location>
</feature>
<evidence type="ECO:0000256" key="1">
    <source>
        <dbReference type="SAM" id="MobiDB-lite"/>
    </source>
</evidence>
<feature type="region of interest" description="Disordered" evidence="1">
    <location>
        <begin position="93"/>
        <end position="138"/>
    </location>
</feature>
<accession>A0ABP9S520</accession>